<feature type="transmembrane region" description="Helical" evidence="6">
    <location>
        <begin position="491"/>
        <end position="515"/>
    </location>
</feature>
<feature type="compositionally biased region" description="Low complexity" evidence="5">
    <location>
        <begin position="624"/>
        <end position="657"/>
    </location>
</feature>
<feature type="compositionally biased region" description="Polar residues" evidence="5">
    <location>
        <begin position="71"/>
        <end position="99"/>
    </location>
</feature>
<keyword evidence="2 6" id="KW-0812">Transmembrane</keyword>
<dbReference type="SUPFAM" id="SSF81324">
    <property type="entry name" value="Voltage-gated potassium channels"/>
    <property type="match status" value="2"/>
</dbReference>
<evidence type="ECO:0000256" key="1">
    <source>
        <dbReference type="ARBA" id="ARBA00004141"/>
    </source>
</evidence>
<organism evidence="7 8">
    <name type="scientific">Cherax quadricarinatus</name>
    <name type="common">Australian red claw crayfish</name>
    <dbReference type="NCBI Taxonomy" id="27406"/>
    <lineage>
        <taxon>Eukaryota</taxon>
        <taxon>Metazoa</taxon>
        <taxon>Ecdysozoa</taxon>
        <taxon>Arthropoda</taxon>
        <taxon>Crustacea</taxon>
        <taxon>Multicrustacea</taxon>
        <taxon>Malacostraca</taxon>
        <taxon>Eumalacostraca</taxon>
        <taxon>Eucarida</taxon>
        <taxon>Decapoda</taxon>
        <taxon>Pleocyemata</taxon>
        <taxon>Astacidea</taxon>
        <taxon>Parastacoidea</taxon>
        <taxon>Parastacidae</taxon>
        <taxon>Cherax</taxon>
    </lineage>
</organism>
<dbReference type="Gene3D" id="1.10.287.70">
    <property type="match status" value="2"/>
</dbReference>
<dbReference type="InterPro" id="IPR003280">
    <property type="entry name" value="2pore_dom_K_chnl"/>
</dbReference>
<dbReference type="GO" id="GO:0030322">
    <property type="term" value="P:stabilization of membrane potential"/>
    <property type="evidence" value="ECO:0007669"/>
    <property type="project" value="TreeGrafter"/>
</dbReference>
<dbReference type="EMBL" id="JARKIK010000017">
    <property type="protein sequence ID" value="KAK8746495.1"/>
    <property type="molecule type" value="Genomic_DNA"/>
</dbReference>
<dbReference type="PANTHER" id="PTHR11003">
    <property type="entry name" value="POTASSIUM CHANNEL, SUBFAMILY K"/>
    <property type="match status" value="1"/>
</dbReference>
<evidence type="ECO:0000256" key="6">
    <source>
        <dbReference type="SAM" id="Phobius"/>
    </source>
</evidence>
<evidence type="ECO:0000256" key="3">
    <source>
        <dbReference type="ARBA" id="ARBA00022989"/>
    </source>
</evidence>
<feature type="transmembrane region" description="Helical" evidence="6">
    <location>
        <begin position="761"/>
        <end position="780"/>
    </location>
</feature>
<keyword evidence="8" id="KW-1185">Reference proteome</keyword>
<accession>A0AAW0XU57</accession>
<sequence>MPSSGWLTSITRHLSRTPTLPHAHACDPQGGGNSIATVSSQDPRDGSPSHTPPSRPTTPWRLDTLDEEIQQAHSSSSTGPNPAPSTGNGPNPAPSTGNGPASKHYHGPHAGGVSADSMMNEYDDGSHIEPHTSRPISTLSSRPTSAASQFISTASRPSPDTSPRPASAASRLSAPAAHSRMRVQSQVHNPAASLPQQVGEPLTYVPHPVDDNMETRSHHYHIPAVIPPLYERPVAAPTPASTRCNTPIWDADGEKRVRFLEPEVVGDNPSRPSSVTSQYSQVVKNSTRFAFESAQGLTGEVVSSHNTRFCNCPCHFIPMSRRNVGVQVRRNDPEPPRRPRHYRLFLTPTTQGLDDLTLATKSFSLVTRALLSQVGVMVLVVAWWVAGAAIFSSVEGAAESETVNRMAALRTDLVLGLATELRQVLPYEAVWRSKIELYMERLELAVLDAARAGYASRAPTWTMSGALLYSASLTTLVGPSGMTLRTSFSRVFAVLFSLVGAPLVLLLAISGAFTIREGMGKAWAWRCGYGKQARIADGNGEVMEGRAGQYGSGRGVSALSTLNLAGRPQSSTSAGVSPGATEPSTHFTPNGPWERSGSTGLSNSAKNKLPIGMSDLQQQSRVPTLDSTLGSISGLSSTPRDTDQSSSSSASNSVTGTGPNNSQYRTISSEQAFPGGVDPTIQRQSRTGNPQASRRTHAVPWVIYLALLIVYIILGLAIFAPIQRWSLPSSLYIVFSTLLTLDHDSLGEKQQLGTSRVIVPYVVYMLLGVVLVATLVMSVWSSLCSSLVNTGKYLTVVRPTPR</sequence>
<proteinExistence type="predicted"/>
<keyword evidence="4 6" id="KW-0472">Membrane</keyword>
<reference evidence="7 8" key="1">
    <citation type="journal article" date="2024" name="BMC Genomics">
        <title>Genome assembly of redclaw crayfish (Cherax quadricarinatus) provides insights into its immune adaptation and hypoxia tolerance.</title>
        <authorList>
            <person name="Liu Z."/>
            <person name="Zheng J."/>
            <person name="Li H."/>
            <person name="Fang K."/>
            <person name="Wang S."/>
            <person name="He J."/>
            <person name="Zhou D."/>
            <person name="Weng S."/>
            <person name="Chi M."/>
            <person name="Gu Z."/>
            <person name="He J."/>
            <person name="Li F."/>
            <person name="Wang M."/>
        </authorList>
    </citation>
    <scope>NUCLEOTIDE SEQUENCE [LARGE SCALE GENOMIC DNA]</scope>
    <source>
        <strain evidence="7">ZL_2023a</strain>
    </source>
</reference>
<protein>
    <submittedName>
        <fullName evidence="7">Uncharacterized protein</fullName>
    </submittedName>
</protein>
<feature type="region of interest" description="Disordered" evidence="5">
    <location>
        <begin position="18"/>
        <end position="192"/>
    </location>
</feature>
<evidence type="ECO:0000313" key="7">
    <source>
        <dbReference type="EMBL" id="KAK8746495.1"/>
    </source>
</evidence>
<feature type="compositionally biased region" description="Polar residues" evidence="5">
    <location>
        <begin position="134"/>
        <end position="153"/>
    </location>
</feature>
<evidence type="ECO:0000313" key="8">
    <source>
        <dbReference type="Proteomes" id="UP001445076"/>
    </source>
</evidence>
<feature type="compositionally biased region" description="Polar residues" evidence="5">
    <location>
        <begin position="681"/>
        <end position="692"/>
    </location>
</feature>
<dbReference type="AlphaFoldDB" id="A0AAW0XU57"/>
<feature type="region of interest" description="Disordered" evidence="5">
    <location>
        <begin position="566"/>
        <end position="692"/>
    </location>
</feature>
<reference evidence="7" key="2">
    <citation type="submission" date="2024-01" db="EMBL/GenBank/DDBJ databases">
        <authorList>
            <person name="He J."/>
            <person name="Wang M."/>
            <person name="Zheng J."/>
            <person name="Liu Z."/>
        </authorList>
    </citation>
    <scope>NUCLEOTIDE SEQUENCE</scope>
    <source>
        <strain evidence="7">ZL_2023a</strain>
        <tissue evidence="7">Muscle</tissue>
    </source>
</reference>
<feature type="compositionally biased region" description="Low complexity" evidence="5">
    <location>
        <begin position="154"/>
        <end position="178"/>
    </location>
</feature>
<feature type="compositionally biased region" description="Polar residues" evidence="5">
    <location>
        <begin position="596"/>
        <end position="606"/>
    </location>
</feature>
<evidence type="ECO:0000256" key="2">
    <source>
        <dbReference type="ARBA" id="ARBA00022692"/>
    </source>
</evidence>
<feature type="compositionally biased region" description="Polar residues" evidence="5">
    <location>
        <begin position="566"/>
        <end position="575"/>
    </location>
</feature>
<dbReference type="GO" id="GO:0005886">
    <property type="term" value="C:plasma membrane"/>
    <property type="evidence" value="ECO:0007669"/>
    <property type="project" value="TreeGrafter"/>
</dbReference>
<name>A0AAW0XU57_CHEQU</name>
<feature type="transmembrane region" description="Helical" evidence="6">
    <location>
        <begin position="701"/>
        <end position="719"/>
    </location>
</feature>
<dbReference type="Proteomes" id="UP001445076">
    <property type="component" value="Unassembled WGS sequence"/>
</dbReference>
<dbReference type="EMBL" id="JARKIK010000017">
    <property type="protein sequence ID" value="KAK8746496.1"/>
    <property type="molecule type" value="Genomic_DNA"/>
</dbReference>
<dbReference type="PANTHER" id="PTHR11003:SF291">
    <property type="entry name" value="IP11374P"/>
    <property type="match status" value="1"/>
</dbReference>
<comment type="subcellular location">
    <subcellularLocation>
        <location evidence="1">Membrane</location>
        <topology evidence="1">Multi-pass membrane protein</topology>
    </subcellularLocation>
</comment>
<keyword evidence="3 6" id="KW-1133">Transmembrane helix</keyword>
<feature type="compositionally biased region" description="Polar residues" evidence="5">
    <location>
        <begin position="658"/>
        <end position="671"/>
    </location>
</feature>
<evidence type="ECO:0000256" key="5">
    <source>
        <dbReference type="SAM" id="MobiDB-lite"/>
    </source>
</evidence>
<evidence type="ECO:0000256" key="4">
    <source>
        <dbReference type="ARBA" id="ARBA00023136"/>
    </source>
</evidence>
<dbReference type="GO" id="GO:0022841">
    <property type="term" value="F:potassium ion leak channel activity"/>
    <property type="evidence" value="ECO:0007669"/>
    <property type="project" value="TreeGrafter"/>
</dbReference>
<comment type="caution">
    <text evidence="7">The sequence shown here is derived from an EMBL/GenBank/DDBJ whole genome shotgun (WGS) entry which is preliminary data.</text>
</comment>
<dbReference type="GO" id="GO:0015271">
    <property type="term" value="F:outward rectifier potassium channel activity"/>
    <property type="evidence" value="ECO:0007669"/>
    <property type="project" value="TreeGrafter"/>
</dbReference>
<gene>
    <name evidence="7" type="ORF">OTU49_017046</name>
</gene>